<dbReference type="Proteomes" id="UP000585681">
    <property type="component" value="Unassembled WGS sequence"/>
</dbReference>
<dbReference type="AlphaFoldDB" id="A0A840CIM6"/>
<keyword evidence="2 6" id="KW-0812">Transmembrane</keyword>
<evidence type="ECO:0000256" key="3">
    <source>
        <dbReference type="ARBA" id="ARBA00022989"/>
    </source>
</evidence>
<dbReference type="PANTHER" id="PTHR20855">
    <property type="entry name" value="ADIPOR/PROGESTIN RECEPTOR-RELATED"/>
    <property type="match status" value="1"/>
</dbReference>
<evidence type="ECO:0000313" key="7">
    <source>
        <dbReference type="EMBL" id="MBB4023059.1"/>
    </source>
</evidence>
<evidence type="ECO:0000256" key="6">
    <source>
        <dbReference type="SAM" id="Phobius"/>
    </source>
</evidence>
<evidence type="ECO:0000313" key="8">
    <source>
        <dbReference type="Proteomes" id="UP000585681"/>
    </source>
</evidence>
<dbReference type="Pfam" id="PF03006">
    <property type="entry name" value="HlyIII"/>
    <property type="match status" value="1"/>
</dbReference>
<feature type="binding site" evidence="5">
    <location>
        <position position="193"/>
    </location>
    <ligand>
        <name>Zn(2+)</name>
        <dbReference type="ChEBI" id="CHEBI:29105"/>
    </ligand>
</feature>
<organism evidence="7 8">
    <name type="scientific">Actibacterium naphthalenivorans</name>
    <dbReference type="NCBI Taxonomy" id="1614693"/>
    <lineage>
        <taxon>Bacteria</taxon>
        <taxon>Pseudomonadati</taxon>
        <taxon>Pseudomonadota</taxon>
        <taxon>Alphaproteobacteria</taxon>
        <taxon>Rhodobacterales</taxon>
        <taxon>Roseobacteraceae</taxon>
        <taxon>Actibacterium</taxon>
    </lineage>
</organism>
<feature type="binding site" evidence="5">
    <location>
        <position position="69"/>
    </location>
    <ligand>
        <name>Zn(2+)</name>
        <dbReference type="ChEBI" id="CHEBI:29105"/>
    </ligand>
</feature>
<keyword evidence="3 6" id="KW-1133">Transmembrane helix</keyword>
<evidence type="ECO:0000256" key="2">
    <source>
        <dbReference type="ARBA" id="ARBA00022692"/>
    </source>
</evidence>
<dbReference type="PANTHER" id="PTHR20855:SF3">
    <property type="entry name" value="LD03007P"/>
    <property type="match status" value="1"/>
</dbReference>
<dbReference type="EMBL" id="JACIEQ010000004">
    <property type="protein sequence ID" value="MBB4023059.1"/>
    <property type="molecule type" value="Genomic_DNA"/>
</dbReference>
<feature type="transmembrane region" description="Helical" evidence="6">
    <location>
        <begin position="21"/>
        <end position="41"/>
    </location>
</feature>
<reference evidence="7" key="1">
    <citation type="submission" date="2020-08" db="EMBL/GenBank/DDBJ databases">
        <title>Genomic Encyclopedia of Type Strains, Phase IV (KMG-IV): sequencing the most valuable type-strain genomes for metagenomic binning, comparative biology and taxonomic classification.</title>
        <authorList>
            <person name="Goeker M."/>
        </authorList>
    </citation>
    <scope>NUCLEOTIDE SEQUENCE [LARGE SCALE GENOMIC DNA]</scope>
    <source>
        <strain evidence="7">DSM 105040</strain>
    </source>
</reference>
<keyword evidence="8" id="KW-1185">Reference proteome</keyword>
<proteinExistence type="predicted"/>
<feature type="transmembrane region" description="Helical" evidence="6">
    <location>
        <begin position="134"/>
        <end position="155"/>
    </location>
</feature>
<comment type="subcellular location">
    <subcellularLocation>
        <location evidence="1">Membrane</location>
        <topology evidence="1">Multi-pass membrane protein</topology>
    </subcellularLocation>
</comment>
<comment type="caution">
    <text evidence="7">The sequence shown here is derived from an EMBL/GenBank/DDBJ whole genome shotgun (WGS) entry which is preliminary data.</text>
</comment>
<feature type="transmembrane region" description="Helical" evidence="6">
    <location>
        <begin position="47"/>
        <end position="71"/>
    </location>
</feature>
<evidence type="ECO:0000256" key="4">
    <source>
        <dbReference type="ARBA" id="ARBA00023136"/>
    </source>
</evidence>
<evidence type="ECO:0000256" key="1">
    <source>
        <dbReference type="ARBA" id="ARBA00004141"/>
    </source>
</evidence>
<dbReference type="InterPro" id="IPR004254">
    <property type="entry name" value="AdipoR/HlyIII-related"/>
</dbReference>
<protein>
    <submittedName>
        <fullName evidence="7">Hemolysin III</fullName>
    </submittedName>
</protein>
<name>A0A840CIM6_9RHOB</name>
<keyword evidence="5" id="KW-0862">Zinc</keyword>
<keyword evidence="5" id="KW-0479">Metal-binding</keyword>
<sequence length="223" mass="23838">MTTTRSGYSRAEFLSDAAVHVVGLSAVLVAVPVLVTLAVLWRGDPAAMLGTAIYGVTLIAMILCSALYHMVRRDAWSGLLRRLDHAAIYFKIAGTYTPFTLLSGGQGAVLLTGLWGAALAGSALRIFRPGRFRWIAFALYLVMGWAGVFAGWPVLGTLSRPVVALIVTGGILYTIGTAFFLCRVLPFHNTIWHVFVLVATAIFYAAVVVHLADTSVHVAMAGS</sequence>
<gene>
    <name evidence="7" type="ORF">GGR17_002881</name>
</gene>
<evidence type="ECO:0000256" key="5">
    <source>
        <dbReference type="PIRSR" id="PIRSR604254-1"/>
    </source>
</evidence>
<keyword evidence="4 6" id="KW-0472">Membrane</keyword>
<feature type="transmembrane region" description="Helical" evidence="6">
    <location>
        <begin position="161"/>
        <end position="182"/>
    </location>
</feature>
<feature type="transmembrane region" description="Helical" evidence="6">
    <location>
        <begin position="194"/>
        <end position="212"/>
    </location>
</feature>
<accession>A0A840CIM6</accession>
<dbReference type="GO" id="GO:0016020">
    <property type="term" value="C:membrane"/>
    <property type="evidence" value="ECO:0007669"/>
    <property type="project" value="UniProtKB-SubCell"/>
</dbReference>
<dbReference type="GO" id="GO:0046872">
    <property type="term" value="F:metal ion binding"/>
    <property type="evidence" value="ECO:0007669"/>
    <property type="project" value="UniProtKB-KW"/>
</dbReference>